<dbReference type="InterPro" id="IPR034122">
    <property type="entry name" value="Retropepsin-like_bacterial"/>
</dbReference>
<protein>
    <recommendedName>
        <fullName evidence="6">Peptidase A2 domain-containing protein</fullName>
    </recommendedName>
</protein>
<dbReference type="InterPro" id="IPR011969">
    <property type="entry name" value="Clan_AA_Asp_peptidase_C"/>
</dbReference>
<feature type="coiled-coil region" evidence="1">
    <location>
        <begin position="84"/>
        <end position="118"/>
    </location>
</feature>
<keyword evidence="5" id="KW-1185">Reference proteome</keyword>
<dbReference type="AlphaFoldDB" id="A0A1U7CXK8"/>
<feature type="chain" id="PRO_5012391682" description="Peptidase A2 domain-containing protein" evidence="3">
    <location>
        <begin position="23"/>
        <end position="422"/>
    </location>
</feature>
<dbReference type="EMBL" id="CP019082">
    <property type="protein sequence ID" value="APW63619.1"/>
    <property type="molecule type" value="Genomic_DNA"/>
</dbReference>
<reference evidence="5" key="1">
    <citation type="submission" date="2016-12" db="EMBL/GenBank/DDBJ databases">
        <title>Comparative genomics of four Isosphaeraceae planctomycetes: a common pool of plasmids and glycoside hydrolase genes.</title>
        <authorList>
            <person name="Ivanova A."/>
        </authorList>
    </citation>
    <scope>NUCLEOTIDE SEQUENCE [LARGE SCALE GENOMIC DNA]</scope>
    <source>
        <strain evidence="5">PX4</strain>
    </source>
</reference>
<dbReference type="Pfam" id="PF13975">
    <property type="entry name" value="gag-asp_proteas"/>
    <property type="match status" value="1"/>
</dbReference>
<sequence>MITRRIARMTGLACLLVGSATASVRAQAVPAADATLKTHELKRSGGTYVLPEEAKVLKSIKELAALHQKVGEGLDYLNMIEAGAEERKAYLEELSQNYQASQQQIQAFDQEIAQIEQAGVNSIVMNAQRNQIVAQRNSVVATSNQMAERLNSLRRMDRDTDQKHQVLGEVTQRREQFLEAMLELRRLVDATLAKYQGLAKDDEIVRALNDVSTASKSKIKYKLGPSRDFLAAVQRLEKAEGAVSSDTIKCRREGGVFVVDAMLNGKLAVPMIYDTGASEVVISSELADELGMKPKDTDPVVKHRIADGSVVEARKMTLPSVRVGKVTVKNVVCSVMPGNKADLAPLLGQAFLSRVDHKMSSDGRLAVAKVEQDEAAAKVGRASRQTKAPAKATTRNRRTRGAARKPATTQEPDPGADLADPE</sequence>
<dbReference type="NCBIfam" id="TIGR02281">
    <property type="entry name" value="clan_AA_DTGA"/>
    <property type="match status" value="1"/>
</dbReference>
<feature type="signal peptide" evidence="3">
    <location>
        <begin position="1"/>
        <end position="22"/>
    </location>
</feature>
<feature type="compositionally biased region" description="Basic residues" evidence="2">
    <location>
        <begin position="394"/>
        <end position="403"/>
    </location>
</feature>
<keyword evidence="1" id="KW-0175">Coiled coil</keyword>
<dbReference type="Gene3D" id="2.40.70.10">
    <property type="entry name" value="Acid Proteases"/>
    <property type="match status" value="1"/>
</dbReference>
<evidence type="ECO:0000313" key="5">
    <source>
        <dbReference type="Proteomes" id="UP000186309"/>
    </source>
</evidence>
<name>A0A1U7CXK8_9BACT</name>
<evidence type="ECO:0000256" key="1">
    <source>
        <dbReference type="SAM" id="Coils"/>
    </source>
</evidence>
<accession>A0A1U7CXK8</accession>
<evidence type="ECO:0000313" key="4">
    <source>
        <dbReference type="EMBL" id="APW63619.1"/>
    </source>
</evidence>
<dbReference type="SUPFAM" id="SSF50630">
    <property type="entry name" value="Acid proteases"/>
    <property type="match status" value="1"/>
</dbReference>
<keyword evidence="3" id="KW-0732">Signal</keyword>
<evidence type="ECO:0000256" key="3">
    <source>
        <dbReference type="SAM" id="SignalP"/>
    </source>
</evidence>
<evidence type="ECO:0008006" key="6">
    <source>
        <dbReference type="Google" id="ProtNLM"/>
    </source>
</evidence>
<dbReference type="OrthoDB" id="513120at2"/>
<organism evidence="4 5">
    <name type="scientific">Paludisphaera borealis</name>
    <dbReference type="NCBI Taxonomy" id="1387353"/>
    <lineage>
        <taxon>Bacteria</taxon>
        <taxon>Pseudomonadati</taxon>
        <taxon>Planctomycetota</taxon>
        <taxon>Planctomycetia</taxon>
        <taxon>Isosphaerales</taxon>
        <taxon>Isosphaeraceae</taxon>
        <taxon>Paludisphaera</taxon>
    </lineage>
</organism>
<dbReference type="STRING" id="1387353.BSF38_05193"/>
<dbReference type="CDD" id="cd05483">
    <property type="entry name" value="retropepsin_like_bacteria"/>
    <property type="match status" value="1"/>
</dbReference>
<dbReference type="Proteomes" id="UP000186309">
    <property type="component" value="Chromosome"/>
</dbReference>
<dbReference type="InterPro" id="IPR021109">
    <property type="entry name" value="Peptidase_aspartic_dom_sf"/>
</dbReference>
<gene>
    <name evidence="4" type="ORF">BSF38_05193</name>
</gene>
<evidence type="ECO:0000256" key="2">
    <source>
        <dbReference type="SAM" id="MobiDB-lite"/>
    </source>
</evidence>
<feature type="region of interest" description="Disordered" evidence="2">
    <location>
        <begin position="374"/>
        <end position="422"/>
    </location>
</feature>
<proteinExistence type="predicted"/>
<dbReference type="KEGG" id="pbor:BSF38_05193"/>